<dbReference type="PANTHER" id="PTHR19446">
    <property type="entry name" value="REVERSE TRANSCRIPTASES"/>
    <property type="match status" value="1"/>
</dbReference>
<comment type="caution">
    <text evidence="3">The sequence shown here is derived from an EMBL/GenBank/DDBJ whole genome shotgun (WGS) entry which is preliminary data.</text>
</comment>
<evidence type="ECO:0000256" key="1">
    <source>
        <dbReference type="SAM" id="MobiDB-lite"/>
    </source>
</evidence>
<proteinExistence type="predicted"/>
<dbReference type="GO" id="GO:0003964">
    <property type="term" value="F:RNA-directed DNA polymerase activity"/>
    <property type="evidence" value="ECO:0007669"/>
    <property type="project" value="UniProtKB-KW"/>
</dbReference>
<evidence type="ECO:0000313" key="4">
    <source>
        <dbReference type="Proteomes" id="UP000320707"/>
    </source>
</evidence>
<dbReference type="EMBL" id="SRMI01000002">
    <property type="protein sequence ID" value="TVY76680.1"/>
    <property type="molecule type" value="Genomic_DNA"/>
</dbReference>
<feature type="domain" description="Reverse transcriptase" evidence="2">
    <location>
        <begin position="163"/>
        <end position="275"/>
    </location>
</feature>
<keyword evidence="3" id="KW-0548">Nucleotidyltransferase</keyword>
<dbReference type="AlphaFoldDB" id="A0A559LP73"/>
<reference evidence="3 4" key="1">
    <citation type="journal article" date="2019" name="Microbiol. Resour. Announc.">
        <title>High-quality draft genome sequence of Fusarium oxysporum f. sp. cubense strain 160527, a causal agent of Panama disease.</title>
        <authorList>
            <person name="Asai S."/>
            <person name="Ayukawa Y."/>
            <person name="Gan P."/>
            <person name="Masuda S."/>
            <person name="Komatsu K."/>
            <person name="Shirasu K."/>
            <person name="Arie T."/>
        </authorList>
    </citation>
    <scope>NUCLEOTIDE SEQUENCE [LARGE SCALE GENOMIC DNA]</scope>
    <source>
        <strain evidence="3 4">160527</strain>
    </source>
</reference>
<evidence type="ECO:0000259" key="2">
    <source>
        <dbReference type="Pfam" id="PF00078"/>
    </source>
</evidence>
<dbReference type="Pfam" id="PF00078">
    <property type="entry name" value="RVT_1"/>
    <property type="match status" value="1"/>
</dbReference>
<accession>A0A559LP73</accession>
<gene>
    <name evidence="3" type="ORF">Focb16_v007424</name>
</gene>
<sequence length="804" mass="91186">MVPDLLLARGRPQPIQFAQPPALEYKGDHHSDSDAANETQLATTDHEKIEMIKKVKFRNNDNPKSKRILGDSGARHGPQREDINMPRDIDAEKLRTIIKGLQNNKAPGPDQIPNEAIKLGMELLLPYFLLGFRACLNLSLHPANFEDSIIVMLLKAGKEADKPESYRPISLLSTVGKLYERILADMMLDVLKGNPHLLPATQFGNKTTTEALQYLFRIIYSTWCSRSNDVVTILGLDMSSAYDNVYLQKPLQTFYDKGFQKWLTTHYLSLLSIVLFYFFVSPLVERTFPPRRIYVDGRKETVRIYQFSFVDDVYFIAVSRSYAINCKGLEILHEQMLPIADELFIRFGAHKYHVMHMRQPTVREPIHNGVRPLIKGFVDEVQEKMTILGVLVDSQMTFDLHVTEIIKKCRRRLGYMKRISGSTWGPDMYAVRQYYLKLIRPVITYACGAWFIKLHKCVSTRLNFGLSTKVIDRLQSLQSECLRFVSGAFGRVAGILIEKELAIEGVWTILHSQATLQRAMSFTSRDPRWRSLCFGDGSSTARIKNPILILDSQAGEVLKDVVDYLEHQVRESDDPACEQRIADRFADRKKRGKIVGSHIKWLAAQDCEDLWQDYIGDRKALQVAAGKHPSRLRLPVAWIRAGVGKALVSTRYHLARIQVGDDPHCRCKGSRETPFHLFVECPCLNSQRKALFRKLQHTSFSTLLTLDGRVAAEWAISYFGIEQFDVVRKKSSSFPSDPKCILPREERICTSDSLKSTLPGQTVSLAANGIRLLDGAQGASEIPRRTVSASLDGVPAGFGTRQRQ</sequence>
<feature type="region of interest" description="Disordered" evidence="1">
    <location>
        <begin position="25"/>
        <end position="44"/>
    </location>
</feature>
<dbReference type="InterPro" id="IPR000477">
    <property type="entry name" value="RT_dom"/>
</dbReference>
<feature type="region of interest" description="Disordered" evidence="1">
    <location>
        <begin position="60"/>
        <end position="83"/>
    </location>
</feature>
<dbReference type="Proteomes" id="UP000320707">
    <property type="component" value="Unassembled WGS sequence"/>
</dbReference>
<keyword evidence="3" id="KW-0695">RNA-directed DNA polymerase</keyword>
<protein>
    <submittedName>
        <fullName evidence="3">RNA-directed DNA polymerase from mobile element jockey</fullName>
    </submittedName>
</protein>
<evidence type="ECO:0000313" key="3">
    <source>
        <dbReference type="EMBL" id="TVY76680.1"/>
    </source>
</evidence>
<organism evidence="3 4">
    <name type="scientific">Fusarium oxysporum f. sp. cubense</name>
    <dbReference type="NCBI Taxonomy" id="61366"/>
    <lineage>
        <taxon>Eukaryota</taxon>
        <taxon>Fungi</taxon>
        <taxon>Dikarya</taxon>
        <taxon>Ascomycota</taxon>
        <taxon>Pezizomycotina</taxon>
        <taxon>Sordariomycetes</taxon>
        <taxon>Hypocreomycetidae</taxon>
        <taxon>Hypocreales</taxon>
        <taxon>Nectriaceae</taxon>
        <taxon>Fusarium</taxon>
        <taxon>Fusarium oxysporum species complex</taxon>
    </lineage>
</organism>
<name>A0A559LP73_FUSOC</name>
<feature type="compositionally biased region" description="Polar residues" evidence="1">
    <location>
        <begin position="34"/>
        <end position="43"/>
    </location>
</feature>
<keyword evidence="3" id="KW-0808">Transferase</keyword>